<dbReference type="OrthoDB" id="4983at2759"/>
<dbReference type="PANTHER" id="PTHR12735:SF27">
    <property type="entry name" value="BOLA-LIKE PROTEIN 2"/>
    <property type="match status" value="1"/>
</dbReference>
<dbReference type="Proteomes" id="UP000247702">
    <property type="component" value="Unassembled WGS sequence"/>
</dbReference>
<dbReference type="GO" id="GO:0051537">
    <property type="term" value="F:2 iron, 2 sulfur cluster binding"/>
    <property type="evidence" value="ECO:0007669"/>
    <property type="project" value="InterPro"/>
</dbReference>
<keyword evidence="4" id="KW-1185">Reference proteome</keyword>
<comment type="caution">
    <text evidence="2">The sequence shown here is derived from an EMBL/GenBank/DDBJ whole genome shotgun (WGS) entry which is preliminary data.</text>
</comment>
<dbReference type="Proteomes" id="UP000615446">
    <property type="component" value="Unassembled WGS sequence"/>
</dbReference>
<evidence type="ECO:0000256" key="1">
    <source>
        <dbReference type="RuleBase" id="RU003860"/>
    </source>
</evidence>
<dbReference type="Gene3D" id="3.30.300.90">
    <property type="entry name" value="BolA-like"/>
    <property type="match status" value="1"/>
</dbReference>
<dbReference type="InterPro" id="IPR002634">
    <property type="entry name" value="BolA"/>
</dbReference>
<dbReference type="EMBL" id="BEXD01000724">
    <property type="protein sequence ID" value="GBB89703.1"/>
    <property type="molecule type" value="Genomic_DNA"/>
</dbReference>
<dbReference type="PIRSF" id="PIRSF003113">
    <property type="entry name" value="BolA"/>
    <property type="match status" value="1"/>
</dbReference>
<dbReference type="AlphaFoldDB" id="A0A2Z6QHQ2"/>
<dbReference type="SUPFAM" id="SSF82657">
    <property type="entry name" value="BolA-like"/>
    <property type="match status" value="1"/>
</dbReference>
<protein>
    <submittedName>
        <fullName evidence="3">Bola-like protein</fullName>
    </submittedName>
</protein>
<organism evidence="2 4">
    <name type="scientific">Rhizophagus clarus</name>
    <dbReference type="NCBI Taxonomy" id="94130"/>
    <lineage>
        <taxon>Eukaryota</taxon>
        <taxon>Fungi</taxon>
        <taxon>Fungi incertae sedis</taxon>
        <taxon>Mucoromycota</taxon>
        <taxon>Glomeromycotina</taxon>
        <taxon>Glomeromycetes</taxon>
        <taxon>Glomerales</taxon>
        <taxon>Glomeraceae</taxon>
        <taxon>Rhizophagus</taxon>
    </lineage>
</organism>
<sequence length="88" mass="9828">MSAGITKEHLEQTLREKLSADHVEVTDTSGGCGQNYDVIIVSSIFEGKTLLQKHRLVNDAAKNEIAQLHAFSQKTYTPTQWVELSNKK</sequence>
<reference evidence="2 4" key="1">
    <citation type="submission" date="2017-11" db="EMBL/GenBank/DDBJ databases">
        <title>The genome of Rhizophagus clarus HR1 reveals common genetic basis of auxotrophy among arbuscular mycorrhizal fungi.</title>
        <authorList>
            <person name="Kobayashi Y."/>
        </authorList>
    </citation>
    <scope>NUCLEOTIDE SEQUENCE [LARGE SCALE GENOMIC DNA]</scope>
    <source>
        <strain evidence="2 4">HR1</strain>
    </source>
</reference>
<proteinExistence type="inferred from homology"/>
<gene>
    <name evidence="3" type="ORF">RCL2_000567000</name>
    <name evidence="2" type="ORF">RclHR1_01650010</name>
</gene>
<dbReference type="PANTHER" id="PTHR12735">
    <property type="entry name" value="BOLA-LIKE PROTEIN-RELATED"/>
    <property type="match status" value="1"/>
</dbReference>
<dbReference type="GO" id="GO:0006879">
    <property type="term" value="P:intracellular iron ion homeostasis"/>
    <property type="evidence" value="ECO:0007669"/>
    <property type="project" value="InterPro"/>
</dbReference>
<dbReference type="InterPro" id="IPR036065">
    <property type="entry name" value="BolA-like_sf"/>
</dbReference>
<dbReference type="EMBL" id="BLAL01000037">
    <property type="protein sequence ID" value="GES78365.1"/>
    <property type="molecule type" value="Genomic_DNA"/>
</dbReference>
<accession>A0A2Z6QHQ2</accession>
<comment type="similarity">
    <text evidence="1">Belongs to the BolA/IbaG family.</text>
</comment>
<reference evidence="3" key="2">
    <citation type="submission" date="2019-10" db="EMBL/GenBank/DDBJ databases">
        <title>Conservation and host-specific expression of non-tandemly repeated heterogenous ribosome RNA gene in arbuscular mycorrhizal fungi.</title>
        <authorList>
            <person name="Maeda T."/>
            <person name="Kobayashi Y."/>
            <person name="Nakagawa T."/>
            <person name="Ezawa T."/>
            <person name="Yamaguchi K."/>
            <person name="Bino T."/>
            <person name="Nishimoto Y."/>
            <person name="Shigenobu S."/>
            <person name="Kawaguchi M."/>
        </authorList>
    </citation>
    <scope>NUCLEOTIDE SEQUENCE</scope>
    <source>
        <strain evidence="3">HR1</strain>
    </source>
</reference>
<dbReference type="STRING" id="94130.A0A2Z6QHQ2"/>
<dbReference type="GO" id="GO:0005829">
    <property type="term" value="C:cytosol"/>
    <property type="evidence" value="ECO:0007669"/>
    <property type="project" value="TreeGrafter"/>
</dbReference>
<name>A0A2Z6QHQ2_9GLOM</name>
<evidence type="ECO:0000313" key="3">
    <source>
        <dbReference type="EMBL" id="GES78365.1"/>
    </source>
</evidence>
<dbReference type="GO" id="GO:0005634">
    <property type="term" value="C:nucleus"/>
    <property type="evidence" value="ECO:0007669"/>
    <property type="project" value="TreeGrafter"/>
</dbReference>
<dbReference type="GO" id="GO:0051604">
    <property type="term" value="P:protein maturation"/>
    <property type="evidence" value="ECO:0007669"/>
    <property type="project" value="InterPro"/>
</dbReference>
<dbReference type="InterPro" id="IPR045115">
    <property type="entry name" value="BOL2"/>
</dbReference>
<evidence type="ECO:0000313" key="2">
    <source>
        <dbReference type="EMBL" id="GBB89703.1"/>
    </source>
</evidence>
<dbReference type="Pfam" id="PF01722">
    <property type="entry name" value="BolA"/>
    <property type="match status" value="1"/>
</dbReference>
<evidence type="ECO:0000313" key="4">
    <source>
        <dbReference type="Proteomes" id="UP000247702"/>
    </source>
</evidence>